<gene>
    <name evidence="1" type="ORF">K239x_20170</name>
</gene>
<accession>A0A517NSH4</accession>
<dbReference type="OrthoDB" id="288583at2"/>
<reference evidence="1 2" key="1">
    <citation type="submission" date="2019-02" db="EMBL/GenBank/DDBJ databases">
        <title>Deep-cultivation of Planctomycetes and their phenomic and genomic characterization uncovers novel biology.</title>
        <authorList>
            <person name="Wiegand S."/>
            <person name="Jogler M."/>
            <person name="Boedeker C."/>
            <person name="Pinto D."/>
            <person name="Vollmers J."/>
            <person name="Rivas-Marin E."/>
            <person name="Kohn T."/>
            <person name="Peeters S.H."/>
            <person name="Heuer A."/>
            <person name="Rast P."/>
            <person name="Oberbeckmann S."/>
            <person name="Bunk B."/>
            <person name="Jeske O."/>
            <person name="Meyerdierks A."/>
            <person name="Storesund J.E."/>
            <person name="Kallscheuer N."/>
            <person name="Luecker S."/>
            <person name="Lage O.M."/>
            <person name="Pohl T."/>
            <person name="Merkel B.J."/>
            <person name="Hornburger P."/>
            <person name="Mueller R.-W."/>
            <person name="Bruemmer F."/>
            <person name="Labrenz M."/>
            <person name="Spormann A.M."/>
            <person name="Op den Camp H."/>
            <person name="Overmann J."/>
            <person name="Amann R."/>
            <person name="Jetten M.S.M."/>
            <person name="Mascher T."/>
            <person name="Medema M.H."/>
            <person name="Devos D.P."/>
            <person name="Kaster A.-K."/>
            <person name="Ovreas L."/>
            <person name="Rohde M."/>
            <person name="Galperin M.Y."/>
            <person name="Jogler C."/>
        </authorList>
    </citation>
    <scope>NUCLEOTIDE SEQUENCE [LARGE SCALE GENOMIC DNA]</scope>
    <source>
        <strain evidence="1 2">K23_9</strain>
    </source>
</reference>
<dbReference type="RefSeq" id="WP_145417601.1">
    <property type="nucleotide sequence ID" value="NZ_CP036526.1"/>
</dbReference>
<dbReference type="AlphaFoldDB" id="A0A517NSH4"/>
<sequence length="71" mass="7641">MAKKKAAKKSLTLNEMYNNVARKADTDGVSINAAETKRVLATFFDLLEDLSAADAADIVAKGLKQAKGRSR</sequence>
<dbReference type="EMBL" id="CP036526">
    <property type="protein sequence ID" value="QDT10063.1"/>
    <property type="molecule type" value="Genomic_DNA"/>
</dbReference>
<proteinExistence type="predicted"/>
<dbReference type="Proteomes" id="UP000319817">
    <property type="component" value="Chromosome"/>
</dbReference>
<evidence type="ECO:0000313" key="1">
    <source>
        <dbReference type="EMBL" id="QDT10063.1"/>
    </source>
</evidence>
<name>A0A517NSH4_9BACT</name>
<organism evidence="1 2">
    <name type="scientific">Stieleria marina</name>
    <dbReference type="NCBI Taxonomy" id="1930275"/>
    <lineage>
        <taxon>Bacteria</taxon>
        <taxon>Pseudomonadati</taxon>
        <taxon>Planctomycetota</taxon>
        <taxon>Planctomycetia</taxon>
        <taxon>Pirellulales</taxon>
        <taxon>Pirellulaceae</taxon>
        <taxon>Stieleria</taxon>
    </lineage>
</organism>
<keyword evidence="2" id="KW-1185">Reference proteome</keyword>
<protein>
    <submittedName>
        <fullName evidence="1">Uncharacterized protein</fullName>
    </submittedName>
</protein>
<evidence type="ECO:0000313" key="2">
    <source>
        <dbReference type="Proteomes" id="UP000319817"/>
    </source>
</evidence>